<proteinExistence type="predicted"/>
<evidence type="ECO:0000313" key="1">
    <source>
        <dbReference type="EMBL" id="MBK1786815.1"/>
    </source>
</evidence>
<comment type="caution">
    <text evidence="1">The sequence shown here is derived from an EMBL/GenBank/DDBJ whole genome shotgun (WGS) entry which is preliminary data.</text>
</comment>
<organism evidence="1 2">
    <name type="scientific">Prauserella cavernicola</name>
    <dbReference type="NCBI Taxonomy" id="2800127"/>
    <lineage>
        <taxon>Bacteria</taxon>
        <taxon>Bacillati</taxon>
        <taxon>Actinomycetota</taxon>
        <taxon>Actinomycetes</taxon>
        <taxon>Pseudonocardiales</taxon>
        <taxon>Pseudonocardiaceae</taxon>
        <taxon>Prauserella</taxon>
    </lineage>
</organism>
<accession>A0A934QUN9</accession>
<evidence type="ECO:0000313" key="2">
    <source>
        <dbReference type="Proteomes" id="UP000635245"/>
    </source>
</evidence>
<sequence>MADSSSGPAARSWAYQISVSAVCATTSAVLHDMSGACEDQSASACASRNPVLS</sequence>
<reference evidence="1" key="1">
    <citation type="submission" date="2020-12" db="EMBL/GenBank/DDBJ databases">
        <title>Prauserella sp. ASG 168, a novel actinomycete isolated from cave rock.</title>
        <authorList>
            <person name="Suriyachadkun C."/>
        </authorList>
    </citation>
    <scope>NUCLEOTIDE SEQUENCE</scope>
    <source>
        <strain evidence="1">ASG 168</strain>
    </source>
</reference>
<protein>
    <submittedName>
        <fullName evidence="1">Uncharacterized protein</fullName>
    </submittedName>
</protein>
<dbReference type="Proteomes" id="UP000635245">
    <property type="component" value="Unassembled WGS sequence"/>
</dbReference>
<gene>
    <name evidence="1" type="ORF">JHE00_21030</name>
</gene>
<dbReference type="RefSeq" id="WP_200320735.1">
    <property type="nucleotide sequence ID" value="NZ_JAENJH010000005.1"/>
</dbReference>
<name>A0A934QUN9_9PSEU</name>
<dbReference type="AlphaFoldDB" id="A0A934QUN9"/>
<dbReference type="EMBL" id="JAENJH010000005">
    <property type="protein sequence ID" value="MBK1786815.1"/>
    <property type="molecule type" value="Genomic_DNA"/>
</dbReference>
<keyword evidence="2" id="KW-1185">Reference proteome</keyword>